<evidence type="ECO:0000256" key="7">
    <source>
        <dbReference type="SAM" id="MobiDB-lite"/>
    </source>
</evidence>
<dbReference type="InterPro" id="IPR036236">
    <property type="entry name" value="Znf_C2H2_sf"/>
</dbReference>
<dbReference type="InterPro" id="IPR013087">
    <property type="entry name" value="Znf_C2H2_type"/>
</dbReference>
<organism evidence="9 10">
    <name type="scientific">Dovyalis caffra</name>
    <dbReference type="NCBI Taxonomy" id="77055"/>
    <lineage>
        <taxon>Eukaryota</taxon>
        <taxon>Viridiplantae</taxon>
        <taxon>Streptophyta</taxon>
        <taxon>Embryophyta</taxon>
        <taxon>Tracheophyta</taxon>
        <taxon>Spermatophyta</taxon>
        <taxon>Magnoliopsida</taxon>
        <taxon>eudicotyledons</taxon>
        <taxon>Gunneridae</taxon>
        <taxon>Pentapetalae</taxon>
        <taxon>rosids</taxon>
        <taxon>fabids</taxon>
        <taxon>Malpighiales</taxon>
        <taxon>Salicaceae</taxon>
        <taxon>Flacourtieae</taxon>
        <taxon>Dovyalis</taxon>
    </lineage>
</organism>
<evidence type="ECO:0000256" key="2">
    <source>
        <dbReference type="ARBA" id="ARBA00022723"/>
    </source>
</evidence>
<gene>
    <name evidence="9" type="ORF">DCAF_LOCUS9739</name>
</gene>
<dbReference type="SUPFAM" id="SSF57667">
    <property type="entry name" value="beta-beta-alpha zinc fingers"/>
    <property type="match status" value="1"/>
</dbReference>
<keyword evidence="5" id="KW-0539">Nucleus</keyword>
<accession>A0AAV1RDU1</accession>
<comment type="caution">
    <text evidence="9">The sequence shown here is derived from an EMBL/GenBank/DDBJ whole genome shotgun (WGS) entry which is preliminary data.</text>
</comment>
<evidence type="ECO:0000259" key="8">
    <source>
        <dbReference type="PROSITE" id="PS50157"/>
    </source>
</evidence>
<keyword evidence="3 6" id="KW-0863">Zinc-finger</keyword>
<feature type="compositionally biased region" description="Low complexity" evidence="7">
    <location>
        <begin position="18"/>
        <end position="39"/>
    </location>
</feature>
<dbReference type="InterPro" id="IPR044246">
    <property type="entry name" value="ZFP3-like"/>
</dbReference>
<proteinExistence type="predicted"/>
<evidence type="ECO:0000313" key="9">
    <source>
        <dbReference type="EMBL" id="CAK7334085.1"/>
    </source>
</evidence>
<sequence>MADPSIYSFLNHQRQQYPSPSSSKPTRKSSTSLPHPSSSRHFPCLFCPRRFYSSQALGGHQNAHKRERAALRRNNSILNTTISTEPSLLIPSSFVNHNGHTAAASPPAVSFFNQYHQYQALDHPMMSSNHHQFPGTSSTAGVYVSVPQYGGLHGGSAAPTSLDHDIGSGYDLSAITAHNDDPNDPANVDLTLRLRKRKRGSRHMVFLDPCMYMWPQKEELLLKSSKVA</sequence>
<evidence type="ECO:0000256" key="6">
    <source>
        <dbReference type="PROSITE-ProRule" id="PRU00042"/>
    </source>
</evidence>
<reference evidence="9 10" key="1">
    <citation type="submission" date="2024-01" db="EMBL/GenBank/DDBJ databases">
        <authorList>
            <person name="Waweru B."/>
        </authorList>
    </citation>
    <scope>NUCLEOTIDE SEQUENCE [LARGE SCALE GENOMIC DNA]</scope>
</reference>
<dbReference type="PROSITE" id="PS00028">
    <property type="entry name" value="ZINC_FINGER_C2H2_1"/>
    <property type="match status" value="1"/>
</dbReference>
<dbReference type="PANTHER" id="PTHR47287">
    <property type="entry name" value="C2H2 AND C2HC ZINC FINGERS SUPERFAMILY PROTEIN"/>
    <property type="match status" value="1"/>
</dbReference>
<keyword evidence="10" id="KW-1185">Reference proteome</keyword>
<dbReference type="PROSITE" id="PS50157">
    <property type="entry name" value="ZINC_FINGER_C2H2_2"/>
    <property type="match status" value="1"/>
</dbReference>
<feature type="domain" description="C2H2-type" evidence="8">
    <location>
        <begin position="42"/>
        <end position="69"/>
    </location>
</feature>
<dbReference type="GO" id="GO:0009788">
    <property type="term" value="P:negative regulation of abscisic acid-activated signaling pathway"/>
    <property type="evidence" value="ECO:0007669"/>
    <property type="project" value="InterPro"/>
</dbReference>
<dbReference type="AlphaFoldDB" id="A0AAV1RDU1"/>
<evidence type="ECO:0000256" key="1">
    <source>
        <dbReference type="ARBA" id="ARBA00004123"/>
    </source>
</evidence>
<dbReference type="GO" id="GO:0005634">
    <property type="term" value="C:nucleus"/>
    <property type="evidence" value="ECO:0007669"/>
    <property type="project" value="UniProtKB-SubCell"/>
</dbReference>
<protein>
    <recommendedName>
        <fullName evidence="8">C2H2-type domain-containing protein</fullName>
    </recommendedName>
</protein>
<evidence type="ECO:0000256" key="4">
    <source>
        <dbReference type="ARBA" id="ARBA00022833"/>
    </source>
</evidence>
<keyword evidence="4" id="KW-0862">Zinc</keyword>
<name>A0AAV1RDU1_9ROSI</name>
<feature type="region of interest" description="Disordered" evidence="7">
    <location>
        <begin position="9"/>
        <end position="39"/>
    </location>
</feature>
<keyword evidence="2" id="KW-0479">Metal-binding</keyword>
<dbReference type="EMBL" id="CAWUPB010000950">
    <property type="protein sequence ID" value="CAK7334085.1"/>
    <property type="molecule type" value="Genomic_DNA"/>
</dbReference>
<dbReference type="PANTHER" id="PTHR47287:SF15">
    <property type="entry name" value="ZINC FINGER PROTEIN 3-LIKE"/>
    <property type="match status" value="1"/>
</dbReference>
<dbReference type="GO" id="GO:0008270">
    <property type="term" value="F:zinc ion binding"/>
    <property type="evidence" value="ECO:0007669"/>
    <property type="project" value="UniProtKB-KW"/>
</dbReference>
<evidence type="ECO:0000256" key="5">
    <source>
        <dbReference type="ARBA" id="ARBA00023242"/>
    </source>
</evidence>
<dbReference type="Proteomes" id="UP001314170">
    <property type="component" value="Unassembled WGS sequence"/>
</dbReference>
<evidence type="ECO:0000313" key="10">
    <source>
        <dbReference type="Proteomes" id="UP001314170"/>
    </source>
</evidence>
<comment type="subcellular location">
    <subcellularLocation>
        <location evidence="1">Nucleus</location>
    </subcellularLocation>
</comment>
<evidence type="ECO:0000256" key="3">
    <source>
        <dbReference type="ARBA" id="ARBA00022771"/>
    </source>
</evidence>